<accession>A0A7J6R5U1</accession>
<gene>
    <name evidence="1" type="ORF">FOZ62_016731</name>
</gene>
<organism evidence="1 2">
    <name type="scientific">Perkinsus olseni</name>
    <name type="common">Perkinsus atlanticus</name>
    <dbReference type="NCBI Taxonomy" id="32597"/>
    <lineage>
        <taxon>Eukaryota</taxon>
        <taxon>Sar</taxon>
        <taxon>Alveolata</taxon>
        <taxon>Perkinsozoa</taxon>
        <taxon>Perkinsea</taxon>
        <taxon>Perkinsida</taxon>
        <taxon>Perkinsidae</taxon>
        <taxon>Perkinsus</taxon>
    </lineage>
</organism>
<comment type="caution">
    <text evidence="1">The sequence shown here is derived from an EMBL/GenBank/DDBJ whole genome shotgun (WGS) entry which is preliminary data.</text>
</comment>
<evidence type="ECO:0000313" key="1">
    <source>
        <dbReference type="EMBL" id="KAF4715040.1"/>
    </source>
</evidence>
<evidence type="ECO:0000313" key="2">
    <source>
        <dbReference type="Proteomes" id="UP000574390"/>
    </source>
</evidence>
<dbReference type="Proteomes" id="UP000574390">
    <property type="component" value="Unassembled WGS sequence"/>
</dbReference>
<dbReference type="EMBL" id="JABANM010025145">
    <property type="protein sequence ID" value="KAF4715040.1"/>
    <property type="molecule type" value="Genomic_DNA"/>
</dbReference>
<feature type="non-terminal residue" evidence="1">
    <location>
        <position position="1"/>
    </location>
</feature>
<reference evidence="1 2" key="1">
    <citation type="submission" date="2020-04" db="EMBL/GenBank/DDBJ databases">
        <title>Perkinsus olseni comparative genomics.</title>
        <authorList>
            <person name="Bogema D.R."/>
        </authorList>
    </citation>
    <scope>NUCLEOTIDE SEQUENCE [LARGE SCALE GENOMIC DNA]</scope>
    <source>
        <strain evidence="1">ATCC PRA-205</strain>
    </source>
</reference>
<dbReference type="AlphaFoldDB" id="A0A7J6R5U1"/>
<name>A0A7J6R5U1_PEROL</name>
<sequence length="190" mass="21483">MSSQRTACGESLRVLDQTLEISRRCLRLLVFLEVGVLSRSNTCARVDENNKTIISQSVDALDCVVDARWGERYTLAAGSKVSEILRVCWTDSDEDPVEPDSHLFYVEVKRSRRKNKGRLTDKLKFRGVRVPAPRPTAYTLAPDARVSWLLPKVYRDGQVLSLLLHTHTSKPSIDMFSRSCGDDDSDHQMS</sequence>
<proteinExistence type="predicted"/>
<protein>
    <submittedName>
        <fullName evidence="1">Uncharacterized protein</fullName>
    </submittedName>
</protein>